<accession>E1JT95</accession>
<feature type="transmembrane region" description="Helical" evidence="1">
    <location>
        <begin position="69"/>
        <end position="89"/>
    </location>
</feature>
<reference evidence="2 3" key="1">
    <citation type="submission" date="2010-08" db="EMBL/GenBank/DDBJ databases">
        <title>The draft genome of Desulfovibrio fructosovorans JJ.</title>
        <authorList>
            <consortium name="US DOE Joint Genome Institute (JGI-PGF)"/>
            <person name="Lucas S."/>
            <person name="Copeland A."/>
            <person name="Lapidus A."/>
            <person name="Cheng J.-F."/>
            <person name="Bruce D."/>
            <person name="Goodwin L."/>
            <person name="Pitluck S."/>
            <person name="Land M.L."/>
            <person name="Hauser L."/>
            <person name="Chang Y.-J."/>
            <person name="Jeffries C."/>
            <person name="Wall J.D."/>
            <person name="Stahl D.A."/>
            <person name="Arkin A.P."/>
            <person name="Dehal P."/>
            <person name="Stolyar S.M."/>
            <person name="Hazen T.C."/>
            <person name="Woyke T.J."/>
        </authorList>
    </citation>
    <scope>NUCLEOTIDE SEQUENCE [LARGE SCALE GENOMIC DNA]</scope>
    <source>
        <strain evidence="2 3">JJ</strain>
    </source>
</reference>
<evidence type="ECO:0000313" key="3">
    <source>
        <dbReference type="Proteomes" id="UP000006250"/>
    </source>
</evidence>
<evidence type="ECO:0008006" key="4">
    <source>
        <dbReference type="Google" id="ProtNLM"/>
    </source>
</evidence>
<feature type="transmembrane region" description="Helical" evidence="1">
    <location>
        <begin position="35"/>
        <end position="53"/>
    </location>
</feature>
<evidence type="ECO:0000313" key="2">
    <source>
        <dbReference type="EMBL" id="EFL52355.1"/>
    </source>
</evidence>
<dbReference type="Proteomes" id="UP000006250">
    <property type="component" value="Unassembled WGS sequence"/>
</dbReference>
<keyword evidence="3" id="KW-1185">Reference proteome</keyword>
<dbReference type="RefSeq" id="WP_005991416.1">
    <property type="nucleotide sequence ID" value="NZ_AECZ01000004.1"/>
</dbReference>
<proteinExistence type="predicted"/>
<protein>
    <recommendedName>
        <fullName evidence="4">SMODS and SLOG-associating 2TM effector domain-containing protein</fullName>
    </recommendedName>
</protein>
<comment type="caution">
    <text evidence="2">The sequence shown here is derived from an EMBL/GenBank/DDBJ whole genome shotgun (WGS) entry which is preliminary data.</text>
</comment>
<keyword evidence="1" id="KW-0472">Membrane</keyword>
<name>E1JT95_SOLFR</name>
<sequence>MSYRKDEIERVKRVADMTCSAHAFLRDKYYFKSTLLDLVVVSISTWIIALVFVEPKINIILTPWHIEPIIWVGLLSILSFFFSLLQFIINWKEKYNLHKAAVDIFAELKNDARTLLLTVPSEIDEEKFNYFCQKAVDASKKSPPIPERIFLKMKKRHLIKIAISKHLDMHPNSSIAIFKFKMFIEDNFRVDPGQ</sequence>
<dbReference type="EMBL" id="AECZ01000004">
    <property type="protein sequence ID" value="EFL52355.1"/>
    <property type="molecule type" value="Genomic_DNA"/>
</dbReference>
<dbReference type="eggNOG" id="ENOG502ZEBU">
    <property type="taxonomic scope" value="Bacteria"/>
</dbReference>
<gene>
    <name evidence="2" type="ORF">DesfrDRAFT_0844</name>
</gene>
<dbReference type="OrthoDB" id="2967317at2"/>
<keyword evidence="1" id="KW-1133">Transmembrane helix</keyword>
<organism evidence="2 3">
    <name type="scientific">Solidesulfovibrio fructosivorans JJ]</name>
    <dbReference type="NCBI Taxonomy" id="596151"/>
    <lineage>
        <taxon>Bacteria</taxon>
        <taxon>Pseudomonadati</taxon>
        <taxon>Thermodesulfobacteriota</taxon>
        <taxon>Desulfovibrionia</taxon>
        <taxon>Desulfovibrionales</taxon>
        <taxon>Desulfovibrionaceae</taxon>
        <taxon>Solidesulfovibrio</taxon>
    </lineage>
</organism>
<dbReference type="AlphaFoldDB" id="E1JT95"/>
<dbReference type="STRING" id="596151.DesfrDRAFT_0844"/>
<keyword evidence="1" id="KW-0812">Transmembrane</keyword>
<evidence type="ECO:0000256" key="1">
    <source>
        <dbReference type="SAM" id="Phobius"/>
    </source>
</evidence>